<accession>A0AAV8VIH8</accession>
<dbReference type="Proteomes" id="UP001159042">
    <property type="component" value="Unassembled WGS sequence"/>
</dbReference>
<dbReference type="FunFam" id="3.30.160.60:FF:002203">
    <property type="entry name" value="Zinc finger protein 142-like Protein"/>
    <property type="match status" value="1"/>
</dbReference>
<dbReference type="GO" id="GO:0005634">
    <property type="term" value="C:nucleus"/>
    <property type="evidence" value="ECO:0007669"/>
    <property type="project" value="UniProtKB-SubCell"/>
</dbReference>
<dbReference type="AlphaFoldDB" id="A0AAV8VIH8"/>
<feature type="domain" description="C2H2-type" evidence="14">
    <location>
        <begin position="356"/>
        <end position="383"/>
    </location>
</feature>
<evidence type="ECO:0000256" key="6">
    <source>
        <dbReference type="ARBA" id="ARBA00022492"/>
    </source>
</evidence>
<reference evidence="15 16" key="1">
    <citation type="journal article" date="2023" name="Insect Mol. Biol.">
        <title>Genome sequencing provides insights into the evolution of gene families encoding plant cell wall-degrading enzymes in longhorned beetles.</title>
        <authorList>
            <person name="Shin N.R."/>
            <person name="Okamura Y."/>
            <person name="Kirsch R."/>
            <person name="Pauchet Y."/>
        </authorList>
    </citation>
    <scope>NUCLEOTIDE SEQUENCE [LARGE SCALE GENOMIC DNA]</scope>
    <source>
        <strain evidence="15">EAD_L_NR</strain>
    </source>
</reference>
<keyword evidence="11" id="KW-0238">DNA-binding</keyword>
<evidence type="ECO:0000256" key="3">
    <source>
        <dbReference type="ARBA" id="ARBA00007746"/>
    </source>
</evidence>
<evidence type="ECO:0000256" key="8">
    <source>
        <dbReference type="ARBA" id="ARBA00022737"/>
    </source>
</evidence>
<proteinExistence type="inferred from homology"/>
<evidence type="ECO:0000256" key="1">
    <source>
        <dbReference type="ARBA" id="ARBA00003983"/>
    </source>
</evidence>
<dbReference type="SUPFAM" id="SSF57667">
    <property type="entry name" value="beta-beta-alpha zinc fingers"/>
    <property type="match status" value="3"/>
</dbReference>
<dbReference type="InterPro" id="IPR036236">
    <property type="entry name" value="Znf_C2H2_sf"/>
</dbReference>
<comment type="similarity">
    <text evidence="3">Belongs to the hunchback C2H2-type zinc-finger protein family.</text>
</comment>
<dbReference type="Gene3D" id="3.30.160.60">
    <property type="entry name" value="Classic Zinc Finger"/>
    <property type="match status" value="3"/>
</dbReference>
<dbReference type="GO" id="GO:0035282">
    <property type="term" value="P:segmentation"/>
    <property type="evidence" value="ECO:0007669"/>
    <property type="project" value="UniProtKB-KW"/>
</dbReference>
<keyword evidence="9 13" id="KW-0863">Zinc-finger</keyword>
<organism evidence="15 16">
    <name type="scientific">Exocentrus adspersus</name>
    <dbReference type="NCBI Taxonomy" id="1586481"/>
    <lineage>
        <taxon>Eukaryota</taxon>
        <taxon>Metazoa</taxon>
        <taxon>Ecdysozoa</taxon>
        <taxon>Arthropoda</taxon>
        <taxon>Hexapoda</taxon>
        <taxon>Insecta</taxon>
        <taxon>Pterygota</taxon>
        <taxon>Neoptera</taxon>
        <taxon>Endopterygota</taxon>
        <taxon>Coleoptera</taxon>
        <taxon>Polyphaga</taxon>
        <taxon>Cucujiformia</taxon>
        <taxon>Chrysomeloidea</taxon>
        <taxon>Cerambycidae</taxon>
        <taxon>Lamiinae</taxon>
        <taxon>Acanthocinini</taxon>
        <taxon>Exocentrus</taxon>
    </lineage>
</organism>
<evidence type="ECO:0000256" key="5">
    <source>
        <dbReference type="ARBA" id="ARBA00022473"/>
    </source>
</evidence>
<keyword evidence="7" id="KW-0479">Metal-binding</keyword>
<evidence type="ECO:0000256" key="2">
    <source>
        <dbReference type="ARBA" id="ARBA00004123"/>
    </source>
</evidence>
<dbReference type="EMBL" id="JANEYG010000089">
    <property type="protein sequence ID" value="KAJ8913676.1"/>
    <property type="molecule type" value="Genomic_DNA"/>
</dbReference>
<keyword evidence="12" id="KW-0539">Nucleus</keyword>
<feature type="domain" description="C2H2-type" evidence="14">
    <location>
        <begin position="294"/>
        <end position="321"/>
    </location>
</feature>
<evidence type="ECO:0000256" key="4">
    <source>
        <dbReference type="ARBA" id="ARBA00013638"/>
    </source>
</evidence>
<keyword evidence="5" id="KW-0217">Developmental protein</keyword>
<evidence type="ECO:0000313" key="15">
    <source>
        <dbReference type="EMBL" id="KAJ8913676.1"/>
    </source>
</evidence>
<comment type="caution">
    <text evidence="15">The sequence shown here is derived from an EMBL/GenBank/DDBJ whole genome shotgun (WGS) entry which is preliminary data.</text>
</comment>
<evidence type="ECO:0000256" key="12">
    <source>
        <dbReference type="ARBA" id="ARBA00023242"/>
    </source>
</evidence>
<dbReference type="PROSITE" id="PS50157">
    <property type="entry name" value="ZINC_FINGER_C2H2_2"/>
    <property type="match status" value="2"/>
</dbReference>
<dbReference type="Pfam" id="PF00096">
    <property type="entry name" value="zf-C2H2"/>
    <property type="match status" value="2"/>
</dbReference>
<sequence length="383" mass="45714">MIKLETVEYPKHELDVNTVEVEEDESCRILSKMKDNRNPVKHYDDSVEVKYDDLIFANIKEEKPAYIAEDYASIDANIKTESNAVNTEEDEVKPDIVKLEELDSINDNGKALLPEKHDYQFEDNLNMTQHHFQLGKVEIDDRSNLSYSTCKSQRETGRIRNAQAHTEFFQCNLCGFRSIYKMCLKRHITAFHSHPSEIEWFACALCDFKAKQKAHLTTHVLLHKNPSEIKWYRCDTCDFKSKRKCNLNRHRTSHKDPLQVRWFECDVCNYKSNERYKLRLHMVTHKDPSETGWFKCRDCNYRTIYRAHLQTHMLVHKDPSEIEWIKCEMCDFKTKRRVHLRTHMSVHKDPSEVEWFRCDTCDFKSNRKSNLKRHTMIHKDPYK</sequence>
<keyword evidence="10" id="KW-0862">Zinc</keyword>
<keyword evidence="6" id="KW-0302">Gap protein</keyword>
<evidence type="ECO:0000259" key="14">
    <source>
        <dbReference type="PROSITE" id="PS50157"/>
    </source>
</evidence>
<comment type="function">
    <text evidence="1">Gap class segmentation protein that controls development of head structures.</text>
</comment>
<dbReference type="InterPro" id="IPR013087">
    <property type="entry name" value="Znf_C2H2_type"/>
</dbReference>
<protein>
    <recommendedName>
        <fullName evidence="4">Protein hunchback</fullName>
    </recommendedName>
</protein>
<gene>
    <name evidence="15" type="ORF">NQ315_007393</name>
</gene>
<dbReference type="PANTHER" id="PTHR24392">
    <property type="entry name" value="ZINC FINGER PROTEIN"/>
    <property type="match status" value="1"/>
</dbReference>
<dbReference type="PANTHER" id="PTHR24392:SF49">
    <property type="entry name" value="PROTEIN HUNCHBACK"/>
    <property type="match status" value="1"/>
</dbReference>
<keyword evidence="8" id="KW-0677">Repeat</keyword>
<dbReference type="GO" id="GO:0008270">
    <property type="term" value="F:zinc ion binding"/>
    <property type="evidence" value="ECO:0007669"/>
    <property type="project" value="UniProtKB-KW"/>
</dbReference>
<keyword evidence="16" id="KW-1185">Reference proteome</keyword>
<dbReference type="GO" id="GO:0003677">
    <property type="term" value="F:DNA binding"/>
    <property type="evidence" value="ECO:0007669"/>
    <property type="project" value="UniProtKB-KW"/>
</dbReference>
<evidence type="ECO:0000256" key="10">
    <source>
        <dbReference type="ARBA" id="ARBA00022833"/>
    </source>
</evidence>
<evidence type="ECO:0000256" key="9">
    <source>
        <dbReference type="ARBA" id="ARBA00022771"/>
    </source>
</evidence>
<evidence type="ECO:0000256" key="13">
    <source>
        <dbReference type="PROSITE-ProRule" id="PRU00042"/>
    </source>
</evidence>
<comment type="subcellular location">
    <subcellularLocation>
        <location evidence="2">Nucleus</location>
    </subcellularLocation>
</comment>
<name>A0AAV8VIH8_9CUCU</name>
<evidence type="ECO:0000256" key="7">
    <source>
        <dbReference type="ARBA" id="ARBA00022723"/>
    </source>
</evidence>
<evidence type="ECO:0000256" key="11">
    <source>
        <dbReference type="ARBA" id="ARBA00023125"/>
    </source>
</evidence>
<dbReference type="SMART" id="SM00355">
    <property type="entry name" value="ZnF_C2H2"/>
    <property type="match status" value="7"/>
</dbReference>
<evidence type="ECO:0000313" key="16">
    <source>
        <dbReference type="Proteomes" id="UP001159042"/>
    </source>
</evidence>